<dbReference type="EMBL" id="JYDI01006329">
    <property type="protein sequence ID" value="KRY03632.1"/>
    <property type="molecule type" value="Genomic_DNA"/>
</dbReference>
<feature type="region of interest" description="Disordered" evidence="1">
    <location>
        <begin position="1"/>
        <end position="48"/>
    </location>
</feature>
<keyword evidence="3" id="KW-1185">Reference proteome</keyword>
<evidence type="ECO:0000313" key="3">
    <source>
        <dbReference type="Proteomes" id="UP000054653"/>
    </source>
</evidence>
<dbReference type="AlphaFoldDB" id="A0A0V0YTX9"/>
<sequence>LALPIPPSLEKRRSRPDSSLNDPCGITISRPRSPKRRDPSRTSGSLDA</sequence>
<evidence type="ECO:0000313" key="2">
    <source>
        <dbReference type="EMBL" id="KRY03632.1"/>
    </source>
</evidence>
<gene>
    <name evidence="2" type="ORF">T03_4946</name>
</gene>
<proteinExistence type="predicted"/>
<organism evidence="2 3">
    <name type="scientific">Trichinella britovi</name>
    <name type="common">Parasitic roundworm</name>
    <dbReference type="NCBI Taxonomy" id="45882"/>
    <lineage>
        <taxon>Eukaryota</taxon>
        <taxon>Metazoa</taxon>
        <taxon>Ecdysozoa</taxon>
        <taxon>Nematoda</taxon>
        <taxon>Enoplea</taxon>
        <taxon>Dorylaimia</taxon>
        <taxon>Trichinellida</taxon>
        <taxon>Trichinellidae</taxon>
        <taxon>Trichinella</taxon>
    </lineage>
</organism>
<protein>
    <submittedName>
        <fullName evidence="2">Uncharacterized protein</fullName>
    </submittedName>
</protein>
<reference evidence="2 3" key="1">
    <citation type="submission" date="2015-01" db="EMBL/GenBank/DDBJ databases">
        <title>Evolution of Trichinella species and genotypes.</title>
        <authorList>
            <person name="Korhonen P.K."/>
            <person name="Edoardo P."/>
            <person name="Giuseppe L.R."/>
            <person name="Gasser R.B."/>
        </authorList>
    </citation>
    <scope>NUCLEOTIDE SEQUENCE [LARGE SCALE GENOMIC DNA]</scope>
    <source>
        <strain evidence="2">ISS120</strain>
    </source>
</reference>
<name>A0A0V0YTX9_TRIBR</name>
<evidence type="ECO:0000256" key="1">
    <source>
        <dbReference type="SAM" id="MobiDB-lite"/>
    </source>
</evidence>
<dbReference type="Proteomes" id="UP000054653">
    <property type="component" value="Unassembled WGS sequence"/>
</dbReference>
<feature type="non-terminal residue" evidence="2">
    <location>
        <position position="1"/>
    </location>
</feature>
<comment type="caution">
    <text evidence="2">The sequence shown here is derived from an EMBL/GenBank/DDBJ whole genome shotgun (WGS) entry which is preliminary data.</text>
</comment>
<accession>A0A0V0YTX9</accession>